<gene>
    <name evidence="2" type="ORF">ACFONC_06540</name>
</gene>
<protein>
    <submittedName>
        <fullName evidence="2">Uncharacterized protein</fullName>
    </submittedName>
</protein>
<evidence type="ECO:0000313" key="2">
    <source>
        <dbReference type="EMBL" id="MFC3715802.1"/>
    </source>
</evidence>
<reference evidence="3" key="1">
    <citation type="journal article" date="2019" name="Int. J. Syst. Evol. Microbiol.">
        <title>The Global Catalogue of Microorganisms (GCM) 10K type strain sequencing project: providing services to taxonomists for standard genome sequencing and annotation.</title>
        <authorList>
            <consortium name="The Broad Institute Genomics Platform"/>
            <consortium name="The Broad Institute Genome Sequencing Center for Infectious Disease"/>
            <person name="Wu L."/>
            <person name="Ma J."/>
        </authorList>
    </citation>
    <scope>NUCLEOTIDE SEQUENCE [LARGE SCALE GENOMIC DNA]</scope>
    <source>
        <strain evidence="3">KCTC 42441</strain>
    </source>
</reference>
<dbReference type="EMBL" id="JBHRYA010000003">
    <property type="protein sequence ID" value="MFC3715802.1"/>
    <property type="molecule type" value="Genomic_DNA"/>
</dbReference>
<dbReference type="Proteomes" id="UP001595705">
    <property type="component" value="Unassembled WGS sequence"/>
</dbReference>
<sequence length="115" mass="11946">MATRIIVTTAVFSLTLFASSGALAGDLAPLDKVQSRTADALGLETEDFTVSDLEKDGVATRYRVTTNDGEKYSCYVTSTSGFIGFMAGGASVSDAVCNQKGKPARNALLEAAGQL</sequence>
<feature type="chain" id="PRO_5045652417" evidence="1">
    <location>
        <begin position="25"/>
        <end position="115"/>
    </location>
</feature>
<evidence type="ECO:0000313" key="3">
    <source>
        <dbReference type="Proteomes" id="UP001595705"/>
    </source>
</evidence>
<organism evidence="2 3">
    <name type="scientific">Luteimonas soli</name>
    <dbReference type="NCBI Taxonomy" id="1648966"/>
    <lineage>
        <taxon>Bacteria</taxon>
        <taxon>Pseudomonadati</taxon>
        <taxon>Pseudomonadota</taxon>
        <taxon>Gammaproteobacteria</taxon>
        <taxon>Lysobacterales</taxon>
        <taxon>Lysobacteraceae</taxon>
        <taxon>Luteimonas</taxon>
    </lineage>
</organism>
<keyword evidence="3" id="KW-1185">Reference proteome</keyword>
<keyword evidence="1" id="KW-0732">Signal</keyword>
<name>A0ABV7XKD6_9GAMM</name>
<evidence type="ECO:0000256" key="1">
    <source>
        <dbReference type="SAM" id="SignalP"/>
    </source>
</evidence>
<accession>A0ABV7XKD6</accession>
<feature type="signal peptide" evidence="1">
    <location>
        <begin position="1"/>
        <end position="24"/>
    </location>
</feature>
<proteinExistence type="predicted"/>
<dbReference type="RefSeq" id="WP_386742901.1">
    <property type="nucleotide sequence ID" value="NZ_JBHRYA010000003.1"/>
</dbReference>
<comment type="caution">
    <text evidence="2">The sequence shown here is derived from an EMBL/GenBank/DDBJ whole genome shotgun (WGS) entry which is preliminary data.</text>
</comment>